<feature type="transmembrane region" description="Helical" evidence="13">
    <location>
        <begin position="157"/>
        <end position="176"/>
    </location>
</feature>
<comment type="similarity">
    <text evidence="3">Belongs to the sodium:solute symporter (SSF) (TC 2.A.21) family.</text>
</comment>
<feature type="coiled-coil region" evidence="12">
    <location>
        <begin position="634"/>
        <end position="671"/>
    </location>
</feature>
<dbReference type="CDD" id="cd00082">
    <property type="entry name" value="HisKA"/>
    <property type="match status" value="1"/>
</dbReference>
<dbReference type="InterPro" id="IPR001734">
    <property type="entry name" value="Na/solute_symporter"/>
</dbReference>
<dbReference type="InterPro" id="IPR036097">
    <property type="entry name" value="HisK_dim/P_sf"/>
</dbReference>
<keyword evidence="12" id="KW-0175">Coiled coil</keyword>
<comment type="caution">
    <text evidence="15">The sequence shown here is derived from an EMBL/GenBank/DDBJ whole genome shotgun (WGS) entry which is preliminary data.</text>
</comment>
<feature type="transmembrane region" description="Helical" evidence="13">
    <location>
        <begin position="338"/>
        <end position="362"/>
    </location>
</feature>
<evidence type="ECO:0000259" key="14">
    <source>
        <dbReference type="PROSITE" id="PS50109"/>
    </source>
</evidence>
<protein>
    <recommendedName>
        <fullName evidence="4">histidine kinase</fullName>
        <ecNumber evidence="4">2.7.13.3</ecNumber>
    </recommendedName>
</protein>
<dbReference type="RefSeq" id="WP_139080582.1">
    <property type="nucleotide sequence ID" value="NZ_VDFV01000003.1"/>
</dbReference>
<dbReference type="PRINTS" id="PR00344">
    <property type="entry name" value="BCTRLSENSOR"/>
</dbReference>
<dbReference type="PROSITE" id="PS50109">
    <property type="entry name" value="HIS_KIN"/>
    <property type="match status" value="1"/>
</dbReference>
<dbReference type="GO" id="GO:0016020">
    <property type="term" value="C:membrane"/>
    <property type="evidence" value="ECO:0007669"/>
    <property type="project" value="UniProtKB-SubCell"/>
</dbReference>
<evidence type="ECO:0000256" key="4">
    <source>
        <dbReference type="ARBA" id="ARBA00012438"/>
    </source>
</evidence>
<evidence type="ECO:0000256" key="7">
    <source>
        <dbReference type="ARBA" id="ARBA00022692"/>
    </source>
</evidence>
<keyword evidence="9 13" id="KW-1133">Transmembrane helix</keyword>
<dbReference type="SUPFAM" id="SSF47384">
    <property type="entry name" value="Homodimeric domain of signal transducing histidine kinase"/>
    <property type="match status" value="1"/>
</dbReference>
<evidence type="ECO:0000256" key="3">
    <source>
        <dbReference type="ARBA" id="ARBA00006434"/>
    </source>
</evidence>
<dbReference type="InterPro" id="IPR003661">
    <property type="entry name" value="HisK_dim/P_dom"/>
</dbReference>
<dbReference type="Gene3D" id="1.10.287.130">
    <property type="match status" value="1"/>
</dbReference>
<dbReference type="GO" id="GO:0000155">
    <property type="term" value="F:phosphorelay sensor kinase activity"/>
    <property type="evidence" value="ECO:0007669"/>
    <property type="project" value="InterPro"/>
</dbReference>
<evidence type="ECO:0000256" key="8">
    <source>
        <dbReference type="ARBA" id="ARBA00022777"/>
    </source>
</evidence>
<keyword evidence="11 13" id="KW-0472">Membrane</keyword>
<dbReference type="PROSITE" id="PS50283">
    <property type="entry name" value="NA_SOLUT_SYMP_3"/>
    <property type="match status" value="1"/>
</dbReference>
<dbReference type="Pfam" id="PF02518">
    <property type="entry name" value="HATPase_c"/>
    <property type="match status" value="1"/>
</dbReference>
<keyword evidence="7 13" id="KW-0812">Transmembrane</keyword>
<keyword evidence="10" id="KW-0902">Two-component regulatory system</keyword>
<dbReference type="Proteomes" id="UP000305709">
    <property type="component" value="Unassembled WGS sequence"/>
</dbReference>
<evidence type="ECO:0000256" key="12">
    <source>
        <dbReference type="SAM" id="Coils"/>
    </source>
</evidence>
<dbReference type="PANTHER" id="PTHR43711:SF1">
    <property type="entry name" value="HISTIDINE KINASE 1"/>
    <property type="match status" value="1"/>
</dbReference>
<dbReference type="OrthoDB" id="9764438at2"/>
<gene>
    <name evidence="15" type="ORF">FHG71_05240</name>
</gene>
<evidence type="ECO:0000256" key="13">
    <source>
        <dbReference type="SAM" id="Phobius"/>
    </source>
</evidence>
<feature type="transmembrane region" description="Helical" evidence="13">
    <location>
        <begin position="116"/>
        <end position="137"/>
    </location>
</feature>
<evidence type="ECO:0000256" key="1">
    <source>
        <dbReference type="ARBA" id="ARBA00000085"/>
    </source>
</evidence>
<sequence>MLTFNILVAVSLGYVAMLFAVAFAADRRARAGRGGWLRSPLIYTLSLSIYCTAWTFYGAVGYAARSGLEYLTIYLGPSLVVIGWWWLLRKLVRIARVQRITSIADLVSSRFGKSPWIGAVVTLIAVAGVTPYIALQLQSISLTFAAFIEGMDGGMDVDFVALWTAIGLALFTTLFGTRNLDPSERHHGIVMAVAVEAVVKLFALLGVGVFVVWGLGGGIAGTLARIDASPIPMWQGEGGRWVGLTALSAAAFLTLPRMFHVLVVENDDDRHLAVASWAFPLYVLLMSLFVVPIAVVGLERLPEGSNPDLFVLALPISEGHGGLALLAFLGGFSSATSMVIVATIALATMVSNHIVAPLWLSVRGPDEVARDLRGTILLARRVSVAAVLALGYVYFQYTGSGVALSSIGLIAFAGVAQILPAMLGGITWRGATAKGAGAGLLLGAAVWAWTLFLPSFGTAIIPQPVLDQGPWGLAWLRPRALFGIEGLDPLLHAVLWSLLLNAAAFGLVSILTFPNPLERLQGAQFVNVFDQTGPARTWSRSGAEVEDLLVLAQRVVGHETALDLFQAEAEEQGKSGHLPDATPGFLQRLERELAGSVGAAAAHALVGQFVQGPGLSVGDLMAVADEAAQILEYSARLEAKSAEQERTARALREANDKLTQLARQKDAFLSRISHELRTPMTSIRSFSSILQEEGLTPAEARRFAGIVEAEAHRMTRLLDDLLDLSVLRDGQVTLERQEGTLAEVIDRSLLSAGALKGDLAVLRDPAAEALPVVTDLDRLAQVFINLVSNARKYCDADRPELRIAVQRRGPQVIVDFVDNGSGIPAPEREVIFESFARLSGRRAGTVAPSGAGLGLAICREIMSLLGGSITYLPGQGGAAFRVTFPQGVAAAAAE</sequence>
<comment type="subcellular location">
    <subcellularLocation>
        <location evidence="2">Membrane</location>
        <topology evidence="2">Multi-pass membrane protein</topology>
    </subcellularLocation>
</comment>
<evidence type="ECO:0000256" key="5">
    <source>
        <dbReference type="ARBA" id="ARBA00022553"/>
    </source>
</evidence>
<dbReference type="CDD" id="cd00075">
    <property type="entry name" value="HATPase"/>
    <property type="match status" value="1"/>
</dbReference>
<dbReference type="Gene3D" id="1.20.1730.10">
    <property type="entry name" value="Sodium/glucose cotransporter"/>
    <property type="match status" value="1"/>
</dbReference>
<dbReference type="AlphaFoldDB" id="A0A5C4NNE3"/>
<feature type="transmembrane region" description="Helical" evidence="13">
    <location>
        <begin position="6"/>
        <end position="25"/>
    </location>
</feature>
<evidence type="ECO:0000256" key="10">
    <source>
        <dbReference type="ARBA" id="ARBA00023012"/>
    </source>
</evidence>
<dbReference type="InterPro" id="IPR004358">
    <property type="entry name" value="Sig_transdc_His_kin-like_C"/>
</dbReference>
<evidence type="ECO:0000313" key="16">
    <source>
        <dbReference type="Proteomes" id="UP000305709"/>
    </source>
</evidence>
<dbReference type="SMART" id="SM00387">
    <property type="entry name" value="HATPase_c"/>
    <property type="match status" value="1"/>
</dbReference>
<comment type="catalytic activity">
    <reaction evidence="1">
        <text>ATP + protein L-histidine = ADP + protein N-phospho-L-histidine.</text>
        <dbReference type="EC" id="2.7.13.3"/>
    </reaction>
</comment>
<feature type="transmembrane region" description="Helical" evidence="13">
    <location>
        <begin position="70"/>
        <end position="88"/>
    </location>
</feature>
<keyword evidence="16" id="KW-1185">Reference proteome</keyword>
<dbReference type="InterPro" id="IPR005467">
    <property type="entry name" value="His_kinase_dom"/>
</dbReference>
<dbReference type="Gene3D" id="3.30.565.10">
    <property type="entry name" value="Histidine kinase-like ATPase, C-terminal domain"/>
    <property type="match status" value="1"/>
</dbReference>
<dbReference type="SUPFAM" id="SSF55874">
    <property type="entry name" value="ATPase domain of HSP90 chaperone/DNA topoisomerase II/histidine kinase"/>
    <property type="match status" value="1"/>
</dbReference>
<dbReference type="InterPro" id="IPR036890">
    <property type="entry name" value="HATPase_C_sf"/>
</dbReference>
<feature type="transmembrane region" description="Helical" evidence="13">
    <location>
        <begin position="493"/>
        <end position="513"/>
    </location>
</feature>
<keyword evidence="6" id="KW-0808">Transferase</keyword>
<proteinExistence type="inferred from homology"/>
<evidence type="ECO:0000256" key="9">
    <source>
        <dbReference type="ARBA" id="ARBA00022989"/>
    </source>
</evidence>
<dbReference type="EC" id="2.7.13.3" evidence="4"/>
<evidence type="ECO:0000256" key="2">
    <source>
        <dbReference type="ARBA" id="ARBA00004141"/>
    </source>
</evidence>
<dbReference type="Pfam" id="PF00512">
    <property type="entry name" value="HisKA"/>
    <property type="match status" value="1"/>
</dbReference>
<feature type="transmembrane region" description="Helical" evidence="13">
    <location>
        <begin position="407"/>
        <end position="428"/>
    </location>
</feature>
<feature type="transmembrane region" description="Helical" evidence="13">
    <location>
        <begin position="41"/>
        <end position="64"/>
    </location>
</feature>
<feature type="transmembrane region" description="Helical" evidence="13">
    <location>
        <begin position="211"/>
        <end position="228"/>
    </location>
</feature>
<evidence type="ECO:0000256" key="11">
    <source>
        <dbReference type="ARBA" id="ARBA00023136"/>
    </source>
</evidence>
<dbReference type="PANTHER" id="PTHR43711">
    <property type="entry name" value="TWO-COMPONENT HISTIDINE KINASE"/>
    <property type="match status" value="1"/>
</dbReference>
<evidence type="ECO:0000313" key="15">
    <source>
        <dbReference type="EMBL" id="TNC73899.1"/>
    </source>
</evidence>
<dbReference type="EMBL" id="VDFV01000003">
    <property type="protein sequence ID" value="TNC73899.1"/>
    <property type="molecule type" value="Genomic_DNA"/>
</dbReference>
<reference evidence="15 16" key="1">
    <citation type="submission" date="2019-06" db="EMBL/GenBank/DDBJ databases">
        <authorList>
            <person name="Jiang L."/>
        </authorList>
    </citation>
    <scope>NUCLEOTIDE SEQUENCE [LARGE SCALE GENOMIC DNA]</scope>
    <source>
        <strain evidence="15 16">YIM 48858</strain>
    </source>
</reference>
<dbReference type="FunFam" id="1.10.287.130:FF:000001">
    <property type="entry name" value="Two-component sensor histidine kinase"/>
    <property type="match status" value="1"/>
</dbReference>
<feature type="transmembrane region" description="Helical" evidence="13">
    <location>
        <begin position="440"/>
        <end position="461"/>
    </location>
</feature>
<keyword evidence="8" id="KW-0418">Kinase</keyword>
<dbReference type="InterPro" id="IPR050736">
    <property type="entry name" value="Sensor_HK_Regulatory"/>
</dbReference>
<dbReference type="InterPro" id="IPR003594">
    <property type="entry name" value="HATPase_dom"/>
</dbReference>
<dbReference type="SMART" id="SM00388">
    <property type="entry name" value="HisKA"/>
    <property type="match status" value="1"/>
</dbReference>
<feature type="transmembrane region" description="Helical" evidence="13">
    <location>
        <begin position="240"/>
        <end position="259"/>
    </location>
</feature>
<organism evidence="15 16">
    <name type="scientific">Rubellimicrobium roseum</name>
    <dbReference type="NCBI Taxonomy" id="687525"/>
    <lineage>
        <taxon>Bacteria</taxon>
        <taxon>Pseudomonadati</taxon>
        <taxon>Pseudomonadota</taxon>
        <taxon>Alphaproteobacteria</taxon>
        <taxon>Rhodobacterales</taxon>
        <taxon>Roseobacteraceae</taxon>
        <taxon>Rubellimicrobium</taxon>
    </lineage>
</organism>
<accession>A0A5C4NNE3</accession>
<dbReference type="GO" id="GO:0022857">
    <property type="term" value="F:transmembrane transporter activity"/>
    <property type="evidence" value="ECO:0007669"/>
    <property type="project" value="InterPro"/>
</dbReference>
<feature type="transmembrane region" description="Helical" evidence="13">
    <location>
        <begin position="374"/>
        <end position="395"/>
    </location>
</feature>
<name>A0A5C4NNE3_9RHOB</name>
<keyword evidence="5" id="KW-0597">Phosphoprotein</keyword>
<feature type="transmembrane region" description="Helical" evidence="13">
    <location>
        <begin position="279"/>
        <end position="298"/>
    </location>
</feature>
<feature type="domain" description="Histidine kinase" evidence="14">
    <location>
        <begin position="671"/>
        <end position="888"/>
    </location>
</feature>
<feature type="transmembrane region" description="Helical" evidence="13">
    <location>
        <begin position="310"/>
        <end position="332"/>
    </location>
</feature>
<evidence type="ECO:0000256" key="6">
    <source>
        <dbReference type="ARBA" id="ARBA00022679"/>
    </source>
</evidence>
<dbReference type="InterPro" id="IPR038377">
    <property type="entry name" value="Na/Glc_symporter_sf"/>
</dbReference>